<dbReference type="EMBL" id="JAEMOS010000007">
    <property type="protein sequence ID" value="MBJ7265860.1"/>
    <property type="molecule type" value="Genomic_DNA"/>
</dbReference>
<dbReference type="InterPro" id="IPR025199">
    <property type="entry name" value="FtsK_4TM"/>
</dbReference>
<evidence type="ECO:0000256" key="4">
    <source>
        <dbReference type="ARBA" id="ARBA00022989"/>
    </source>
</evidence>
<evidence type="ECO:0000313" key="8">
    <source>
        <dbReference type="EMBL" id="MBJ7265860.1"/>
    </source>
</evidence>
<evidence type="ECO:0000256" key="3">
    <source>
        <dbReference type="ARBA" id="ARBA00022692"/>
    </source>
</evidence>
<organism evidence="8 9">
    <name type="scientific">Idiomarina abyssalis</name>
    <dbReference type="NCBI Taxonomy" id="86102"/>
    <lineage>
        <taxon>Bacteria</taxon>
        <taxon>Pseudomonadati</taxon>
        <taxon>Pseudomonadota</taxon>
        <taxon>Gammaproteobacteria</taxon>
        <taxon>Alteromonadales</taxon>
        <taxon>Idiomarinaceae</taxon>
        <taxon>Idiomarina</taxon>
    </lineage>
</organism>
<proteinExistence type="predicted"/>
<evidence type="ECO:0000256" key="1">
    <source>
        <dbReference type="ARBA" id="ARBA00004651"/>
    </source>
</evidence>
<keyword evidence="2" id="KW-1003">Cell membrane</keyword>
<evidence type="ECO:0000256" key="5">
    <source>
        <dbReference type="ARBA" id="ARBA00023136"/>
    </source>
</evidence>
<evidence type="ECO:0000256" key="2">
    <source>
        <dbReference type="ARBA" id="ARBA00022475"/>
    </source>
</evidence>
<feature type="non-terminal residue" evidence="8">
    <location>
        <position position="56"/>
    </location>
</feature>
<name>A0ABS0Z0R6_9GAMM</name>
<keyword evidence="9" id="KW-1185">Reference proteome</keyword>
<accession>A0ABS0Z0R6</accession>
<gene>
    <name evidence="8" type="ORF">JHC10_02760</name>
</gene>
<dbReference type="Pfam" id="PF13491">
    <property type="entry name" value="FtsK_4TM"/>
    <property type="match status" value="1"/>
</dbReference>
<keyword evidence="5 6" id="KW-0472">Membrane</keyword>
<reference evidence="8 9" key="1">
    <citation type="submission" date="2020-09" db="EMBL/GenBank/DDBJ databases">
        <title>Draft Genomes of Bacterial Isolates from North Pond Shallow Sediments.</title>
        <authorList>
            <person name="Kiel Reese B."/>
            <person name="Mullis M."/>
            <person name="Weisend R.E."/>
        </authorList>
    </citation>
    <scope>NUCLEOTIDE SEQUENCE [LARGE SCALE GENOMIC DNA]</scope>
    <source>
        <strain evidence="8 9">KJE-3</strain>
    </source>
</reference>
<evidence type="ECO:0000256" key="6">
    <source>
        <dbReference type="SAM" id="Phobius"/>
    </source>
</evidence>
<evidence type="ECO:0000259" key="7">
    <source>
        <dbReference type="Pfam" id="PF13491"/>
    </source>
</evidence>
<protein>
    <submittedName>
        <fullName evidence="8">DNA translocase FtsK 4TM domain-containing protein</fullName>
    </submittedName>
</protein>
<comment type="caution">
    <text evidence="8">The sequence shown here is derived from an EMBL/GenBank/DDBJ whole genome shotgun (WGS) entry which is preliminary data.</text>
</comment>
<keyword evidence="4 6" id="KW-1133">Transmembrane helix</keyword>
<feature type="domain" description="DNA translocase FtsK 4TM region" evidence="7">
    <location>
        <begin position="6"/>
        <end position="56"/>
    </location>
</feature>
<feature type="transmembrane region" description="Helical" evidence="6">
    <location>
        <begin position="7"/>
        <end position="29"/>
    </location>
</feature>
<dbReference type="RefSeq" id="WP_199493741.1">
    <property type="nucleotide sequence ID" value="NZ_JAEMOS010000007.1"/>
</dbReference>
<sequence>MTGVQRVLEAGLLISGALAIFIFLSLVSFNPADPSWSQTGYEGSIHNAGGAVGAWV</sequence>
<keyword evidence="3 6" id="KW-0812">Transmembrane</keyword>
<evidence type="ECO:0000313" key="9">
    <source>
        <dbReference type="Proteomes" id="UP000655994"/>
    </source>
</evidence>
<dbReference type="Proteomes" id="UP000655994">
    <property type="component" value="Unassembled WGS sequence"/>
</dbReference>
<comment type="subcellular location">
    <subcellularLocation>
        <location evidence="1">Cell membrane</location>
        <topology evidence="1">Multi-pass membrane protein</topology>
    </subcellularLocation>
</comment>